<comment type="subcellular location">
    <subcellularLocation>
        <location evidence="1">Cell envelope</location>
    </subcellularLocation>
</comment>
<dbReference type="GeneID" id="56082635"/>
<dbReference type="InterPro" id="IPR006311">
    <property type="entry name" value="TAT_signal"/>
</dbReference>
<evidence type="ECO:0000256" key="2">
    <source>
        <dbReference type="ARBA" id="ARBA00022448"/>
    </source>
</evidence>
<dbReference type="Gene3D" id="3.40.50.1980">
    <property type="entry name" value="Nitrogenase molybdenum iron protein domain"/>
    <property type="match status" value="2"/>
</dbReference>
<evidence type="ECO:0000256" key="1">
    <source>
        <dbReference type="ARBA" id="ARBA00004196"/>
    </source>
</evidence>
<evidence type="ECO:0000313" key="6">
    <source>
        <dbReference type="EMBL" id="QLH81672.1"/>
    </source>
</evidence>
<dbReference type="PANTHER" id="PTHR30532">
    <property type="entry name" value="IRON III DICITRATE-BINDING PERIPLASMIC PROTEIN"/>
    <property type="match status" value="1"/>
</dbReference>
<evidence type="ECO:0000256" key="4">
    <source>
        <dbReference type="SAM" id="MobiDB-lite"/>
    </source>
</evidence>
<dbReference type="KEGG" id="hpel:HZS54_08560"/>
<feature type="region of interest" description="Disordered" evidence="4">
    <location>
        <begin position="33"/>
        <end position="74"/>
    </location>
</feature>
<dbReference type="EMBL" id="CP058909">
    <property type="protein sequence ID" value="QLH81672.1"/>
    <property type="molecule type" value="Genomic_DNA"/>
</dbReference>
<organism evidence="6 7">
    <name type="scientific">Halosimplex pelagicum</name>
    <dbReference type="NCBI Taxonomy" id="869886"/>
    <lineage>
        <taxon>Archaea</taxon>
        <taxon>Methanobacteriati</taxon>
        <taxon>Methanobacteriota</taxon>
        <taxon>Stenosarchaea group</taxon>
        <taxon>Halobacteria</taxon>
        <taxon>Halobacteriales</taxon>
        <taxon>Haloarculaceae</taxon>
        <taxon>Halosimplex</taxon>
    </lineage>
</organism>
<dbReference type="Proteomes" id="UP000509346">
    <property type="component" value="Chromosome"/>
</dbReference>
<gene>
    <name evidence="6" type="ORF">HZS54_08560</name>
</gene>
<proteinExistence type="predicted"/>
<dbReference type="OrthoDB" id="304381at2157"/>
<dbReference type="Pfam" id="PF01497">
    <property type="entry name" value="Peripla_BP_2"/>
    <property type="match status" value="1"/>
</dbReference>
<reference evidence="6 7" key="1">
    <citation type="submission" date="2020-07" db="EMBL/GenBank/DDBJ databases">
        <title>Halosimplex litoreum sp. nov. and Halosimplex rubrum sp. nov., isolated from different salt environments.</title>
        <authorList>
            <person name="Cui H."/>
        </authorList>
    </citation>
    <scope>NUCLEOTIDE SEQUENCE [LARGE SCALE GENOMIC DNA]</scope>
    <source>
        <strain evidence="6 7">R2</strain>
    </source>
</reference>
<evidence type="ECO:0000256" key="3">
    <source>
        <dbReference type="ARBA" id="ARBA00022729"/>
    </source>
</evidence>
<dbReference type="AlphaFoldDB" id="A0A7D5TRY8"/>
<evidence type="ECO:0000259" key="5">
    <source>
        <dbReference type="Pfam" id="PF01497"/>
    </source>
</evidence>
<keyword evidence="3" id="KW-0732">Signal</keyword>
<protein>
    <submittedName>
        <fullName evidence="6">ABC transporter substrate-binding protein</fullName>
    </submittedName>
</protein>
<keyword evidence="2" id="KW-0813">Transport</keyword>
<name>A0A7D5TRY8_9EURY</name>
<dbReference type="PROSITE" id="PS51318">
    <property type="entry name" value="TAT"/>
    <property type="match status" value="1"/>
</dbReference>
<dbReference type="InterPro" id="IPR002491">
    <property type="entry name" value="ABC_transptr_periplasmic_BD"/>
</dbReference>
<feature type="compositionally biased region" description="Polar residues" evidence="4">
    <location>
        <begin position="40"/>
        <end position="59"/>
    </location>
</feature>
<sequence length="420" mass="46425">MNDDTDPTDASTRRTCLQYGGALLASGLLAGCSGGDATPTDGTESASATPTPDSESDTVAASPETERPSTATGSYEACIEPVGCLSFEKVPETYIVNNGEWADMAFALGQRDGFLTATNMIPGFLFEPFGLDVPPESETTGLSATDWDKEVFYDRDPDVVLMDPNYMHKTGWDDAWDRDDTAEIRENVAPFFGNNILRRREFHDYRLYSLYEALERLADLFRERERYEALAATHDALQAEIDSRLPPAEDRPEVGLVNSASNPNEGTFYPMHTRVEGVEMKPYRDLGVDSAFPADLVEAGTIDYEQLLEVDPEILVFHWGIGTTGDGEGFSPEAFREQYVEPLESDSVASRLTAVEEGNVYPGAFGSQGPLVNLLQTEMVAQQLYPEEFGAFDAEQFPDVPAEHRLFDRQRVRDIVDGEI</sequence>
<dbReference type="InterPro" id="IPR051313">
    <property type="entry name" value="Bact_iron-sidero_bind"/>
</dbReference>
<accession>A0A7D5TRY8</accession>
<feature type="domain" description="Fe/B12 periplasmic-binding" evidence="5">
    <location>
        <begin position="156"/>
        <end position="361"/>
    </location>
</feature>
<keyword evidence="7" id="KW-1185">Reference proteome</keyword>
<dbReference type="RefSeq" id="WP_179921891.1">
    <property type="nucleotide sequence ID" value="NZ_CP058909.1"/>
</dbReference>
<dbReference type="SUPFAM" id="SSF53807">
    <property type="entry name" value="Helical backbone' metal receptor"/>
    <property type="match status" value="1"/>
</dbReference>
<evidence type="ECO:0000313" key="7">
    <source>
        <dbReference type="Proteomes" id="UP000509346"/>
    </source>
</evidence>
<dbReference type="PANTHER" id="PTHR30532:SF1">
    <property type="entry name" value="IRON(3+)-HYDROXAMATE-BINDING PROTEIN FHUD"/>
    <property type="match status" value="1"/>
</dbReference>
<feature type="region of interest" description="Disordered" evidence="4">
    <location>
        <begin position="247"/>
        <end position="268"/>
    </location>
</feature>